<dbReference type="Gene3D" id="1.20.120.1380">
    <property type="entry name" value="Flagellar FlhF biosynthesis protein, N domain"/>
    <property type="match status" value="1"/>
</dbReference>
<dbReference type="EMBL" id="CZPZ01000001">
    <property type="protein sequence ID" value="CUS31587.1"/>
    <property type="molecule type" value="Genomic_DNA"/>
</dbReference>
<keyword evidence="7" id="KW-1005">Bacterial flagellum biogenesis</keyword>
<dbReference type="OrthoDB" id="9778554at2"/>
<dbReference type="GO" id="GO:0005047">
    <property type="term" value="F:signal recognition particle binding"/>
    <property type="evidence" value="ECO:0007669"/>
    <property type="project" value="TreeGrafter"/>
</dbReference>
<reference evidence="18" key="1">
    <citation type="submission" date="2015-10" db="EMBL/GenBank/DDBJ databases">
        <authorList>
            <person name="Luecker S."/>
            <person name="Luecker S."/>
        </authorList>
    </citation>
    <scope>NUCLEOTIDE SEQUENCE [LARGE SCALE GENOMIC DNA]</scope>
</reference>
<comment type="subcellular location">
    <subcellularLocation>
        <location evidence="1">Cell membrane</location>
        <topology evidence="1">Peripheral membrane protein</topology>
        <orientation evidence="1">Cytoplasmic side</orientation>
    </subcellularLocation>
</comment>
<keyword evidence="17" id="KW-0282">Flagellum</keyword>
<feature type="region of interest" description="Disordered" evidence="14">
    <location>
        <begin position="54"/>
        <end position="124"/>
    </location>
</feature>
<feature type="domain" description="SRP54-type proteins GTP-binding" evidence="16">
    <location>
        <begin position="223"/>
        <end position="413"/>
    </location>
</feature>
<comment type="function">
    <text evidence="12">Necessary for flagellar biosynthesis. May be involved in translocation of the flagellum.</text>
</comment>
<evidence type="ECO:0000256" key="7">
    <source>
        <dbReference type="ARBA" id="ARBA00022795"/>
    </source>
</evidence>
<evidence type="ECO:0000256" key="11">
    <source>
        <dbReference type="ARBA" id="ARBA00023225"/>
    </source>
</evidence>
<dbReference type="GO" id="GO:0005886">
    <property type="term" value="C:plasma membrane"/>
    <property type="evidence" value="ECO:0007669"/>
    <property type="project" value="UniProtKB-SubCell"/>
</dbReference>
<evidence type="ECO:0000259" key="16">
    <source>
        <dbReference type="SMART" id="SM00962"/>
    </source>
</evidence>
<evidence type="ECO:0000256" key="2">
    <source>
        <dbReference type="ARBA" id="ARBA00008531"/>
    </source>
</evidence>
<organism evidence="17 18">
    <name type="scientific">Candidatus Nitrospira nitrificans</name>
    <dbReference type="NCBI Taxonomy" id="1742973"/>
    <lineage>
        <taxon>Bacteria</taxon>
        <taxon>Pseudomonadati</taxon>
        <taxon>Nitrospirota</taxon>
        <taxon>Nitrospiria</taxon>
        <taxon>Nitrospirales</taxon>
        <taxon>Nitrospiraceae</taxon>
        <taxon>Nitrospira</taxon>
    </lineage>
</organism>
<dbReference type="PANTHER" id="PTHR43134">
    <property type="entry name" value="SIGNAL RECOGNITION PARTICLE RECEPTOR SUBUNIT ALPHA"/>
    <property type="match status" value="1"/>
</dbReference>
<evidence type="ECO:0000313" key="17">
    <source>
        <dbReference type="EMBL" id="CUS31587.1"/>
    </source>
</evidence>
<dbReference type="Proteomes" id="UP000198736">
    <property type="component" value="Unassembled WGS sequence"/>
</dbReference>
<evidence type="ECO:0000256" key="8">
    <source>
        <dbReference type="ARBA" id="ARBA00022927"/>
    </source>
</evidence>
<sequence>MKVKTFHALTMQDAMRAIKEELGPDAIILSAKEVREGGRVLRAFNRPVLEVMAASDQDVSRPLPPAEQVPQGAAPRKPSDAEAKSAPNFQQTLQGVLKPNGKTMPPPVGRSVSVKPSRMTMKPNRRRQLHAVVNELGRLLEDLSRDDVRSIESQPVSMLVWLRRSLIAQGISASTVDVLVNEVCKTGQGAGPDDDESVRHALRREIATRVRTSEPVLQGEGFPSIGLLIGPSGAGKTAAAAKLASYYRLEQRRSVALITFNTSRETAVEQLRRYARVVGVPFACAVSARQVHEGLRRHRQVDLVLIDMPGIGSNDLILADELRRLLPQEAVTTHLVFPASIREQELCRITTRLSDLPQLRLLFTKLDETESFGTIFEVAHQTGVPLSYWSTGRRVPGDLEVASSERLAALLTTERSDRSQGRLNRAGRSSDATPALMEAAIHHG</sequence>
<keyword evidence="5" id="KW-1003">Cell membrane</keyword>
<dbReference type="InterPro" id="IPR027417">
    <property type="entry name" value="P-loop_NTPase"/>
</dbReference>
<dbReference type="GO" id="GO:0003924">
    <property type="term" value="F:GTPase activity"/>
    <property type="evidence" value="ECO:0007669"/>
    <property type="project" value="UniProtKB-UniRule"/>
</dbReference>
<keyword evidence="18" id="KW-1185">Reference proteome</keyword>
<dbReference type="AlphaFoldDB" id="A0A0S4L1P2"/>
<evidence type="ECO:0000256" key="5">
    <source>
        <dbReference type="ARBA" id="ARBA00022475"/>
    </source>
</evidence>
<keyword evidence="17" id="KW-0969">Cilium</keyword>
<keyword evidence="17" id="KW-0966">Cell projection</keyword>
<keyword evidence="6" id="KW-0547">Nucleotide-binding</keyword>
<gene>
    <name evidence="17" type="ORF">COMA2_10189</name>
</gene>
<keyword evidence="11" id="KW-1006">Bacterial flagellum protein export</keyword>
<evidence type="ECO:0000256" key="3">
    <source>
        <dbReference type="ARBA" id="ARBA00014919"/>
    </source>
</evidence>
<keyword evidence="4" id="KW-0813">Transport</keyword>
<dbReference type="SMART" id="SM00962">
    <property type="entry name" value="SRP54"/>
    <property type="match status" value="1"/>
</dbReference>
<accession>A0A0S4L1P2</accession>
<dbReference type="PANTHER" id="PTHR43134:SF3">
    <property type="entry name" value="FLAGELLAR BIOSYNTHESIS PROTEIN FLHF"/>
    <property type="match status" value="1"/>
</dbReference>
<dbReference type="GO" id="GO:0044781">
    <property type="term" value="P:bacterial-type flagellum organization"/>
    <property type="evidence" value="ECO:0007669"/>
    <property type="project" value="UniProtKB-UniRule"/>
</dbReference>
<feature type="domain" description="AAA+ ATPase" evidence="15">
    <location>
        <begin position="222"/>
        <end position="417"/>
    </location>
</feature>
<dbReference type="InterPro" id="IPR000897">
    <property type="entry name" value="SRP54_GTPase_dom"/>
</dbReference>
<dbReference type="Gene3D" id="3.40.50.300">
    <property type="entry name" value="P-loop containing nucleotide triphosphate hydrolases"/>
    <property type="match status" value="1"/>
</dbReference>
<evidence type="ECO:0000256" key="14">
    <source>
        <dbReference type="SAM" id="MobiDB-lite"/>
    </source>
</evidence>
<evidence type="ECO:0000259" key="15">
    <source>
        <dbReference type="SMART" id="SM00382"/>
    </source>
</evidence>
<name>A0A0S4L1P2_9BACT</name>
<proteinExistence type="inferred from homology"/>
<dbReference type="InterPro" id="IPR003593">
    <property type="entry name" value="AAA+_ATPase"/>
</dbReference>
<dbReference type="GO" id="GO:0015031">
    <property type="term" value="P:protein transport"/>
    <property type="evidence" value="ECO:0007669"/>
    <property type="project" value="UniProtKB-KW"/>
</dbReference>
<dbReference type="GO" id="GO:0005525">
    <property type="term" value="F:GTP binding"/>
    <property type="evidence" value="ECO:0007669"/>
    <property type="project" value="UniProtKB-UniRule"/>
</dbReference>
<evidence type="ECO:0000256" key="4">
    <source>
        <dbReference type="ARBA" id="ARBA00022448"/>
    </source>
</evidence>
<dbReference type="SMART" id="SM00382">
    <property type="entry name" value="AAA"/>
    <property type="match status" value="1"/>
</dbReference>
<keyword evidence="10" id="KW-0472">Membrane</keyword>
<protein>
    <recommendedName>
        <fullName evidence="3 13">Flagellar biosynthesis protein FlhF</fullName>
    </recommendedName>
</protein>
<evidence type="ECO:0000256" key="13">
    <source>
        <dbReference type="NCBIfam" id="TIGR03499"/>
    </source>
</evidence>
<dbReference type="STRING" id="1742973.COMA2_10189"/>
<dbReference type="SUPFAM" id="SSF52540">
    <property type="entry name" value="P-loop containing nucleoside triphosphate hydrolases"/>
    <property type="match status" value="1"/>
</dbReference>
<feature type="region of interest" description="Disordered" evidence="14">
    <location>
        <begin position="415"/>
        <end position="444"/>
    </location>
</feature>
<evidence type="ECO:0000256" key="9">
    <source>
        <dbReference type="ARBA" id="ARBA00023134"/>
    </source>
</evidence>
<evidence type="ECO:0000256" key="6">
    <source>
        <dbReference type="ARBA" id="ARBA00022741"/>
    </source>
</evidence>
<keyword evidence="9" id="KW-0342">GTP-binding</keyword>
<dbReference type="Pfam" id="PF00448">
    <property type="entry name" value="SRP54"/>
    <property type="match status" value="1"/>
</dbReference>
<dbReference type="InterPro" id="IPR020006">
    <property type="entry name" value="FlhF"/>
</dbReference>
<dbReference type="FunFam" id="3.40.50.300:FF:000695">
    <property type="entry name" value="Flagellar biosynthesis regulator FlhF"/>
    <property type="match status" value="1"/>
</dbReference>
<evidence type="ECO:0000256" key="10">
    <source>
        <dbReference type="ARBA" id="ARBA00023136"/>
    </source>
</evidence>
<dbReference type="NCBIfam" id="TIGR03499">
    <property type="entry name" value="FlhF"/>
    <property type="match status" value="1"/>
</dbReference>
<evidence type="ECO:0000256" key="12">
    <source>
        <dbReference type="ARBA" id="ARBA00025337"/>
    </source>
</evidence>
<comment type="similarity">
    <text evidence="2">Belongs to the GTP-binding SRP family.</text>
</comment>
<dbReference type="GO" id="GO:0006614">
    <property type="term" value="P:SRP-dependent cotranslational protein targeting to membrane"/>
    <property type="evidence" value="ECO:0007669"/>
    <property type="project" value="UniProtKB-UniRule"/>
</dbReference>
<dbReference type="RefSeq" id="WP_090893806.1">
    <property type="nucleotide sequence ID" value="NZ_CZPZ01000001.1"/>
</dbReference>
<evidence type="ECO:0000313" key="18">
    <source>
        <dbReference type="Proteomes" id="UP000198736"/>
    </source>
</evidence>
<keyword evidence="8" id="KW-0653">Protein transport</keyword>
<evidence type="ECO:0000256" key="1">
    <source>
        <dbReference type="ARBA" id="ARBA00004413"/>
    </source>
</evidence>